<protein>
    <recommendedName>
        <fullName evidence="1">diguanylate cyclase</fullName>
        <ecNumber evidence="1">2.7.7.65</ecNumber>
    </recommendedName>
</protein>
<feature type="transmembrane region" description="Helical" evidence="3">
    <location>
        <begin position="184"/>
        <end position="203"/>
    </location>
</feature>
<dbReference type="Proteomes" id="UP000503313">
    <property type="component" value="Chromosome"/>
</dbReference>
<dbReference type="InterPro" id="IPR000160">
    <property type="entry name" value="GGDEF_dom"/>
</dbReference>
<evidence type="ECO:0000313" key="6">
    <source>
        <dbReference type="Proteomes" id="UP000503313"/>
    </source>
</evidence>
<keyword evidence="3" id="KW-0812">Transmembrane</keyword>
<dbReference type="NCBIfam" id="TIGR00254">
    <property type="entry name" value="GGDEF"/>
    <property type="match status" value="1"/>
</dbReference>
<sequence length="434" mass="50826">MKKITLERLLYRKYLKTSFISVFFIGLFLISFYFIVNKNIVNKSKDLILSNLETFISLMIDNQSKIKTEQFLEYLSNKNYPYNGKIIILDNIGKIKFTNTKLGNLLGIEKDDDIFKNNTYKISYYFKDILAEKIVEKIVLDNENYLIFSKKLSNSSFYLVCFIDEKEILKEINILVEYCRNLEFILIFGIVIFYLISFFYISFNAKNFVYKINQPLSKIVDLTKTFGKKDASIELESCGIFEIDRLSCNFTKMLKELDNRTKELILEETKRAYQESLANTDALTGAYNRRYLYNFSEQYLKIIKRENKELSLLLLDLDDFKKINDTFGHEIGDIVIKELVKISKNCIRDNDLIIRLGGDEFVILLPNTYVEDARKVAMKIIDKINEYNKNKEFNFTISVGVSHYQKGDISIDNLISRADDSLYEAKRVGKNCVI</sequence>
<name>A0AAE7BG51_9BACT</name>
<dbReference type="Pfam" id="PF00990">
    <property type="entry name" value="GGDEF"/>
    <property type="match status" value="1"/>
</dbReference>
<gene>
    <name evidence="5" type="ORF">ADFLV_1896</name>
</gene>
<feature type="transmembrane region" description="Helical" evidence="3">
    <location>
        <begin position="18"/>
        <end position="36"/>
    </location>
</feature>
<dbReference type="PANTHER" id="PTHR45138">
    <property type="entry name" value="REGULATORY COMPONENTS OF SENSORY TRANSDUCTION SYSTEM"/>
    <property type="match status" value="1"/>
</dbReference>
<dbReference type="Gene3D" id="3.30.70.270">
    <property type="match status" value="1"/>
</dbReference>
<reference evidence="5 6" key="1">
    <citation type="submission" date="2020-05" db="EMBL/GenBank/DDBJ databases">
        <title>Complete genome sequencing of Campylobacter and Arcobacter type strains.</title>
        <authorList>
            <person name="Miller W.G."/>
            <person name="Yee E."/>
        </authorList>
    </citation>
    <scope>NUCLEOTIDE SEQUENCE [LARGE SCALE GENOMIC DNA]</scope>
    <source>
        <strain evidence="5 6">LMG 25694</strain>
    </source>
</reference>
<dbReference type="RefSeq" id="WP_164968515.1">
    <property type="nucleotide sequence ID" value="NZ_CP053835.1"/>
</dbReference>
<dbReference type="InterPro" id="IPR029787">
    <property type="entry name" value="Nucleotide_cyclase"/>
</dbReference>
<evidence type="ECO:0000256" key="1">
    <source>
        <dbReference type="ARBA" id="ARBA00012528"/>
    </source>
</evidence>
<dbReference type="SMART" id="SM00267">
    <property type="entry name" value="GGDEF"/>
    <property type="match status" value="1"/>
</dbReference>
<dbReference type="GO" id="GO:0052621">
    <property type="term" value="F:diguanylate cyclase activity"/>
    <property type="evidence" value="ECO:0007669"/>
    <property type="project" value="UniProtKB-EC"/>
</dbReference>
<evidence type="ECO:0000259" key="4">
    <source>
        <dbReference type="PROSITE" id="PS50887"/>
    </source>
</evidence>
<dbReference type="InterPro" id="IPR043128">
    <property type="entry name" value="Rev_trsase/Diguanyl_cyclase"/>
</dbReference>
<feature type="domain" description="GGDEF" evidence="4">
    <location>
        <begin position="308"/>
        <end position="434"/>
    </location>
</feature>
<dbReference type="CDD" id="cd01949">
    <property type="entry name" value="GGDEF"/>
    <property type="match status" value="1"/>
</dbReference>
<dbReference type="InterPro" id="IPR050469">
    <property type="entry name" value="Diguanylate_Cyclase"/>
</dbReference>
<evidence type="ECO:0000256" key="3">
    <source>
        <dbReference type="SAM" id="Phobius"/>
    </source>
</evidence>
<evidence type="ECO:0000313" key="5">
    <source>
        <dbReference type="EMBL" id="QKF77913.1"/>
    </source>
</evidence>
<evidence type="ECO:0000256" key="2">
    <source>
        <dbReference type="ARBA" id="ARBA00034247"/>
    </source>
</evidence>
<keyword evidence="3" id="KW-0472">Membrane</keyword>
<dbReference type="SUPFAM" id="SSF55073">
    <property type="entry name" value="Nucleotide cyclase"/>
    <property type="match status" value="1"/>
</dbReference>
<accession>A0AAE7BG51</accession>
<keyword evidence="3" id="KW-1133">Transmembrane helix</keyword>
<keyword evidence="6" id="KW-1185">Reference proteome</keyword>
<dbReference type="PROSITE" id="PS50887">
    <property type="entry name" value="GGDEF"/>
    <property type="match status" value="1"/>
</dbReference>
<dbReference type="EMBL" id="CP053835">
    <property type="protein sequence ID" value="QKF77913.1"/>
    <property type="molecule type" value="Genomic_DNA"/>
</dbReference>
<comment type="catalytic activity">
    <reaction evidence="2">
        <text>2 GTP = 3',3'-c-di-GMP + 2 diphosphate</text>
        <dbReference type="Rhea" id="RHEA:24898"/>
        <dbReference type="ChEBI" id="CHEBI:33019"/>
        <dbReference type="ChEBI" id="CHEBI:37565"/>
        <dbReference type="ChEBI" id="CHEBI:58805"/>
        <dbReference type="EC" id="2.7.7.65"/>
    </reaction>
</comment>
<dbReference type="AlphaFoldDB" id="A0AAE7BG51"/>
<dbReference type="FunFam" id="3.30.70.270:FF:000001">
    <property type="entry name" value="Diguanylate cyclase domain protein"/>
    <property type="match status" value="1"/>
</dbReference>
<dbReference type="KEGG" id="adz:ADFLV_1896"/>
<dbReference type="EC" id="2.7.7.65" evidence="1"/>
<organism evidence="5 6">
    <name type="scientific">Arcobacter defluvii</name>
    <dbReference type="NCBI Taxonomy" id="873191"/>
    <lineage>
        <taxon>Bacteria</taxon>
        <taxon>Pseudomonadati</taxon>
        <taxon>Campylobacterota</taxon>
        <taxon>Epsilonproteobacteria</taxon>
        <taxon>Campylobacterales</taxon>
        <taxon>Arcobacteraceae</taxon>
        <taxon>Arcobacter</taxon>
    </lineage>
</organism>
<proteinExistence type="predicted"/>
<dbReference type="PANTHER" id="PTHR45138:SF9">
    <property type="entry name" value="DIGUANYLATE CYCLASE DGCM-RELATED"/>
    <property type="match status" value="1"/>
</dbReference>